<dbReference type="CDD" id="cd07765">
    <property type="entry name" value="KRAB_A-box"/>
    <property type="match status" value="1"/>
</dbReference>
<organism evidence="2 3">
    <name type="scientific">Monodelphis domestica</name>
    <name type="common">Gray short-tailed opossum</name>
    <dbReference type="NCBI Taxonomy" id="13616"/>
    <lineage>
        <taxon>Eukaryota</taxon>
        <taxon>Metazoa</taxon>
        <taxon>Chordata</taxon>
        <taxon>Craniata</taxon>
        <taxon>Vertebrata</taxon>
        <taxon>Euteleostomi</taxon>
        <taxon>Mammalia</taxon>
        <taxon>Metatheria</taxon>
        <taxon>Didelphimorphia</taxon>
        <taxon>Didelphidae</taxon>
        <taxon>Monodelphis</taxon>
    </lineage>
</organism>
<dbReference type="OMA" id="HRAYPSC"/>
<reference evidence="2" key="2">
    <citation type="submission" date="2025-08" db="UniProtKB">
        <authorList>
            <consortium name="Ensembl"/>
        </authorList>
    </citation>
    <scope>IDENTIFICATION</scope>
</reference>
<accession>A0A5F8H3F3</accession>
<dbReference type="Ensembl" id="ENSMODT00000059474.1">
    <property type="protein sequence ID" value="ENSMODP00000054368.1"/>
    <property type="gene ID" value="ENSMODG00000041106.1"/>
</dbReference>
<evidence type="ECO:0000313" key="3">
    <source>
        <dbReference type="Proteomes" id="UP000002280"/>
    </source>
</evidence>
<sequence>MPGARLTARSQELVTFEDVAIYFTEEEWGLLDPAQRKLYRDVMLENFGNVLLLGFPVSKPDIISKLERGEIPCVPFLPRKKILVIRLGGGRSI</sequence>
<dbReference type="GO" id="GO:0006355">
    <property type="term" value="P:regulation of DNA-templated transcription"/>
    <property type="evidence" value="ECO:0007669"/>
    <property type="project" value="InterPro"/>
</dbReference>
<dbReference type="InterPro" id="IPR036051">
    <property type="entry name" value="KRAB_dom_sf"/>
</dbReference>
<reference evidence="2 3" key="1">
    <citation type="journal article" date="2007" name="Nature">
        <title>Genome of the marsupial Monodelphis domestica reveals innovation in non-coding sequences.</title>
        <authorList>
            <person name="Mikkelsen T.S."/>
            <person name="Wakefield M.J."/>
            <person name="Aken B."/>
            <person name="Amemiya C.T."/>
            <person name="Chang J.L."/>
            <person name="Duke S."/>
            <person name="Garber M."/>
            <person name="Gentles A.J."/>
            <person name="Goodstadt L."/>
            <person name="Heger A."/>
            <person name="Jurka J."/>
            <person name="Kamal M."/>
            <person name="Mauceli E."/>
            <person name="Searle S.M."/>
            <person name="Sharpe T."/>
            <person name="Baker M.L."/>
            <person name="Batzer M.A."/>
            <person name="Benos P.V."/>
            <person name="Belov K."/>
            <person name="Clamp M."/>
            <person name="Cook A."/>
            <person name="Cuff J."/>
            <person name="Das R."/>
            <person name="Davidow L."/>
            <person name="Deakin J.E."/>
            <person name="Fazzari M.J."/>
            <person name="Glass J.L."/>
            <person name="Grabherr M."/>
            <person name="Greally J.M."/>
            <person name="Gu W."/>
            <person name="Hore T.A."/>
            <person name="Huttley G.A."/>
            <person name="Kleber M."/>
            <person name="Jirtle R.L."/>
            <person name="Koina E."/>
            <person name="Lee J.T."/>
            <person name="Mahony S."/>
            <person name="Marra M.A."/>
            <person name="Miller R.D."/>
            <person name="Nicholls R.D."/>
            <person name="Oda M."/>
            <person name="Papenfuss A.T."/>
            <person name="Parra Z.E."/>
            <person name="Pollock D.D."/>
            <person name="Ray D.A."/>
            <person name="Schein J.E."/>
            <person name="Speed T.P."/>
            <person name="Thompson K."/>
            <person name="VandeBerg J.L."/>
            <person name="Wade C.M."/>
            <person name="Walker J.A."/>
            <person name="Waters P.D."/>
            <person name="Webber C."/>
            <person name="Weidman J.R."/>
            <person name="Xie X."/>
            <person name="Zody M.C."/>
            <person name="Baldwin J."/>
            <person name="Abdouelleil A."/>
            <person name="Abdulkadir J."/>
            <person name="Abebe A."/>
            <person name="Abera B."/>
            <person name="Abreu J."/>
            <person name="Acer S.C."/>
            <person name="Aftuck L."/>
            <person name="Alexander A."/>
            <person name="An P."/>
            <person name="Anderson E."/>
            <person name="Anderson S."/>
            <person name="Arachi H."/>
            <person name="Azer M."/>
            <person name="Bachantsang P."/>
            <person name="Barry A."/>
            <person name="Bayul T."/>
            <person name="Berlin A."/>
            <person name="Bessette D."/>
            <person name="Bloom T."/>
            <person name="Bloom T."/>
            <person name="Boguslavskiy L."/>
            <person name="Bonnet C."/>
            <person name="Boukhgalter B."/>
            <person name="Bourzgui I."/>
            <person name="Brown A."/>
            <person name="Cahill P."/>
            <person name="Channer S."/>
            <person name="Cheshatsang Y."/>
            <person name="Chuda L."/>
            <person name="Citroen M."/>
            <person name="Collymore A."/>
            <person name="Cooke P."/>
            <person name="Costello M."/>
            <person name="D'Aco K."/>
            <person name="Daza R."/>
            <person name="De Haan G."/>
            <person name="DeGray S."/>
            <person name="DeMaso C."/>
            <person name="Dhargay N."/>
            <person name="Dooley K."/>
            <person name="Dooley E."/>
            <person name="Doricent M."/>
            <person name="Dorje P."/>
            <person name="Dorjee K."/>
            <person name="Dupes A."/>
            <person name="Elong R."/>
            <person name="Falk J."/>
            <person name="Farina A."/>
            <person name="Faro S."/>
            <person name="Ferguson D."/>
            <person name="Fisher S."/>
            <person name="Foley C.D."/>
            <person name="Franke A."/>
            <person name="Friedrich D."/>
            <person name="Gadbois L."/>
            <person name="Gearin G."/>
            <person name="Gearin C.R."/>
            <person name="Giannoukos G."/>
            <person name="Goode T."/>
            <person name="Graham J."/>
            <person name="Grandbois E."/>
            <person name="Grewal S."/>
            <person name="Gyaltsen K."/>
            <person name="Hafez N."/>
            <person name="Hagos B."/>
            <person name="Hall J."/>
            <person name="Henson C."/>
            <person name="Hollinger A."/>
            <person name="Honan T."/>
            <person name="Huard M.D."/>
            <person name="Hughes L."/>
            <person name="Hurhula B."/>
            <person name="Husby M.E."/>
            <person name="Kamat A."/>
            <person name="Kanga B."/>
            <person name="Kashin S."/>
            <person name="Khazanovich D."/>
            <person name="Kisner P."/>
            <person name="Lance K."/>
            <person name="Lara M."/>
            <person name="Lee W."/>
            <person name="Lennon N."/>
            <person name="Letendre F."/>
            <person name="LeVine R."/>
            <person name="Lipovsky A."/>
            <person name="Liu X."/>
            <person name="Liu J."/>
            <person name="Liu S."/>
            <person name="Lokyitsang T."/>
            <person name="Lokyitsang Y."/>
            <person name="Lubonja R."/>
            <person name="Lui A."/>
            <person name="MacDonald P."/>
            <person name="Magnisalis V."/>
            <person name="Maru K."/>
            <person name="Matthews C."/>
            <person name="McCusker W."/>
            <person name="McDonough S."/>
            <person name="Mehta T."/>
            <person name="Meldrim J."/>
            <person name="Meneus L."/>
            <person name="Mihai O."/>
            <person name="Mihalev A."/>
            <person name="Mihova T."/>
            <person name="Mittelman R."/>
            <person name="Mlenga V."/>
            <person name="Montmayeur A."/>
            <person name="Mulrain L."/>
            <person name="Navidi A."/>
            <person name="Naylor J."/>
            <person name="Negash T."/>
            <person name="Nguyen T."/>
            <person name="Nguyen N."/>
            <person name="Nicol R."/>
            <person name="Norbu C."/>
            <person name="Norbu N."/>
            <person name="Novod N."/>
            <person name="O'Neill B."/>
            <person name="Osman S."/>
            <person name="Markiewicz E."/>
            <person name="Oyono O.L."/>
            <person name="Patti C."/>
            <person name="Phunkhang P."/>
            <person name="Pierre F."/>
            <person name="Priest M."/>
            <person name="Raghuraman S."/>
            <person name="Rege F."/>
            <person name="Reyes R."/>
            <person name="Rise C."/>
            <person name="Rogov P."/>
            <person name="Ross K."/>
            <person name="Ryan E."/>
            <person name="Settipalli S."/>
            <person name="Shea T."/>
            <person name="Sherpa N."/>
            <person name="Shi L."/>
            <person name="Shih D."/>
            <person name="Sparrow T."/>
            <person name="Spaulding J."/>
            <person name="Stalker J."/>
            <person name="Stange-Thomann N."/>
            <person name="Stavropoulos S."/>
            <person name="Stone C."/>
            <person name="Strader C."/>
            <person name="Tesfaye S."/>
            <person name="Thomson T."/>
            <person name="Thoulutsang Y."/>
            <person name="Thoulutsang D."/>
            <person name="Topham K."/>
            <person name="Topping I."/>
            <person name="Tsamla T."/>
            <person name="Vassiliev H."/>
            <person name="Vo A."/>
            <person name="Wangchuk T."/>
            <person name="Wangdi T."/>
            <person name="Weiand M."/>
            <person name="Wilkinson J."/>
            <person name="Wilson A."/>
            <person name="Yadav S."/>
            <person name="Young G."/>
            <person name="Yu Q."/>
            <person name="Zembek L."/>
            <person name="Zhong D."/>
            <person name="Zimmer A."/>
            <person name="Zwirko Z."/>
            <person name="Jaffe D.B."/>
            <person name="Alvarez P."/>
            <person name="Brockman W."/>
            <person name="Butler J."/>
            <person name="Chin C."/>
            <person name="Gnerre S."/>
            <person name="MacCallum I."/>
            <person name="Graves J.A."/>
            <person name="Ponting C.P."/>
            <person name="Breen M."/>
            <person name="Samollow P.B."/>
            <person name="Lander E.S."/>
            <person name="Lindblad-Toh K."/>
        </authorList>
    </citation>
    <scope>NUCLEOTIDE SEQUENCE [LARGE SCALE GENOMIC DNA]</scope>
</reference>
<evidence type="ECO:0000259" key="1">
    <source>
        <dbReference type="PROSITE" id="PS50805"/>
    </source>
</evidence>
<dbReference type="PANTHER" id="PTHR23232:SF168">
    <property type="entry name" value="KRAB DOMAIN-CONTAINING PROTEIN"/>
    <property type="match status" value="1"/>
</dbReference>
<proteinExistence type="predicted"/>
<dbReference type="InParanoid" id="A0A5F8H3F3"/>
<dbReference type="InterPro" id="IPR050169">
    <property type="entry name" value="Krueppel_C2H2_ZnF"/>
</dbReference>
<keyword evidence="3" id="KW-1185">Reference proteome</keyword>
<dbReference type="GeneTree" id="ENSGT00940000162000"/>
<dbReference type="InterPro" id="IPR001909">
    <property type="entry name" value="KRAB"/>
</dbReference>
<dbReference type="PANTHER" id="PTHR23232">
    <property type="entry name" value="KRAB DOMAIN C2H2 ZINC FINGER"/>
    <property type="match status" value="1"/>
</dbReference>
<reference evidence="2" key="3">
    <citation type="submission" date="2025-09" db="UniProtKB">
        <authorList>
            <consortium name="Ensembl"/>
        </authorList>
    </citation>
    <scope>IDENTIFICATION</scope>
</reference>
<dbReference type="PROSITE" id="PS50805">
    <property type="entry name" value="KRAB"/>
    <property type="match status" value="1"/>
</dbReference>
<dbReference type="SUPFAM" id="SSF109640">
    <property type="entry name" value="KRAB domain (Kruppel-associated box)"/>
    <property type="match status" value="1"/>
</dbReference>
<dbReference type="STRING" id="13616.ENSMODP00000054368"/>
<feature type="domain" description="KRAB" evidence="1">
    <location>
        <begin position="14"/>
        <end position="85"/>
    </location>
</feature>
<dbReference type="Proteomes" id="UP000002280">
    <property type="component" value="Chromosome X"/>
</dbReference>
<evidence type="ECO:0000313" key="2">
    <source>
        <dbReference type="Ensembl" id="ENSMODP00000054368.1"/>
    </source>
</evidence>
<dbReference type="AlphaFoldDB" id="A0A5F8H3F3"/>
<dbReference type="Bgee" id="ENSMODG00000041106">
    <property type="expression patterns" value="Expressed in uterus and 15 other cell types or tissues"/>
</dbReference>
<protein>
    <recommendedName>
        <fullName evidence="1">KRAB domain-containing protein</fullName>
    </recommendedName>
</protein>
<name>A0A5F8H3F3_MONDO</name>
<dbReference type="Pfam" id="PF01352">
    <property type="entry name" value="KRAB"/>
    <property type="match status" value="1"/>
</dbReference>
<dbReference type="SMART" id="SM00349">
    <property type="entry name" value="KRAB"/>
    <property type="match status" value="1"/>
</dbReference>
<dbReference type="Gene3D" id="6.10.140.140">
    <property type="match status" value="1"/>
</dbReference>